<dbReference type="PRINTS" id="PR00032">
    <property type="entry name" value="HTHARAC"/>
</dbReference>
<protein>
    <recommendedName>
        <fullName evidence="4">HTH araC/xylS-type domain-containing protein</fullName>
    </recommendedName>
</protein>
<evidence type="ECO:0000256" key="2">
    <source>
        <dbReference type="ARBA" id="ARBA00023125"/>
    </source>
</evidence>
<evidence type="ECO:0000313" key="5">
    <source>
        <dbReference type="EMBL" id="ASG63370.1"/>
    </source>
</evidence>
<keyword evidence="3" id="KW-0804">Transcription</keyword>
<accession>A0A248KHR3</accession>
<evidence type="ECO:0000259" key="4">
    <source>
        <dbReference type="PROSITE" id="PS01124"/>
    </source>
</evidence>
<dbReference type="InterPro" id="IPR020449">
    <property type="entry name" value="Tscrpt_reg_AraC-type_HTH"/>
</dbReference>
<dbReference type="InterPro" id="IPR018062">
    <property type="entry name" value="HTH_AraC-typ_CS"/>
</dbReference>
<dbReference type="SMART" id="SM00342">
    <property type="entry name" value="HTH_ARAC"/>
    <property type="match status" value="1"/>
</dbReference>
<dbReference type="GO" id="GO:0003700">
    <property type="term" value="F:DNA-binding transcription factor activity"/>
    <property type="evidence" value="ECO:0007669"/>
    <property type="project" value="InterPro"/>
</dbReference>
<evidence type="ECO:0000313" key="6">
    <source>
        <dbReference type="Proteomes" id="UP000197098"/>
    </source>
</evidence>
<organism evidence="5 6">
    <name type="scientific">Kluyvera genomosp. 3</name>
    <dbReference type="NCBI Taxonomy" id="2774055"/>
    <lineage>
        <taxon>Bacteria</taxon>
        <taxon>Pseudomonadati</taxon>
        <taxon>Pseudomonadota</taxon>
        <taxon>Gammaproteobacteria</taxon>
        <taxon>Enterobacterales</taxon>
        <taxon>Enterobacteriaceae</taxon>
        <taxon>Kluyvera</taxon>
    </lineage>
</organism>
<dbReference type="PANTHER" id="PTHR43280">
    <property type="entry name" value="ARAC-FAMILY TRANSCRIPTIONAL REGULATOR"/>
    <property type="match status" value="1"/>
</dbReference>
<reference evidence="5 6" key="1">
    <citation type="submission" date="2017-06" db="EMBL/GenBank/DDBJ databases">
        <title>Origin of plasmid-mediated fosfomycin resistance gene fosA3.</title>
        <authorList>
            <person name="Ito R."/>
            <person name="Pacey M.P."/>
            <person name="Doi Y."/>
        </authorList>
    </citation>
    <scope>NUCLEOTIDE SEQUENCE [LARGE SCALE GENOMIC DNA]</scope>
    <source>
        <strain evidence="5 6">YDC799</strain>
    </source>
</reference>
<sequence length="219" mass="25381">MFIFPQGKLHKVTVENTPTNLYKRNILHIDASVLASYFSTFNEFRHILENISSTDSRAFVYDLSERQAYIREMFDIYFVKYQAVSNKVEVMAVLLLNLLQFFSDDAFVRTASTGKISSQIMRLIERDFRTRLTLQDIADNLAISQSYASRVFRKETGGTIQEYLMIRRVKYACDLLENSSLSVAQVAEQSGFNHVSYFIRCFKELLGCAPLRYKNKLGR</sequence>
<dbReference type="EMBL" id="CP022114">
    <property type="protein sequence ID" value="ASG63370.1"/>
    <property type="molecule type" value="Genomic_DNA"/>
</dbReference>
<dbReference type="PROSITE" id="PS01124">
    <property type="entry name" value="HTH_ARAC_FAMILY_2"/>
    <property type="match status" value="1"/>
</dbReference>
<proteinExistence type="predicted"/>
<dbReference type="PANTHER" id="PTHR43280:SF2">
    <property type="entry name" value="HTH-TYPE TRANSCRIPTIONAL REGULATOR EXSA"/>
    <property type="match status" value="1"/>
</dbReference>
<dbReference type="InterPro" id="IPR009057">
    <property type="entry name" value="Homeodomain-like_sf"/>
</dbReference>
<dbReference type="Proteomes" id="UP000197098">
    <property type="component" value="Chromosome"/>
</dbReference>
<dbReference type="PROSITE" id="PS00041">
    <property type="entry name" value="HTH_ARAC_FAMILY_1"/>
    <property type="match status" value="1"/>
</dbReference>
<evidence type="ECO:0000256" key="3">
    <source>
        <dbReference type="ARBA" id="ARBA00023163"/>
    </source>
</evidence>
<gene>
    <name evidence="5" type="ORF">CEW81_11685</name>
</gene>
<dbReference type="Gene3D" id="1.10.10.60">
    <property type="entry name" value="Homeodomain-like"/>
    <property type="match status" value="2"/>
</dbReference>
<feature type="domain" description="HTH araC/xylS-type" evidence="4">
    <location>
        <begin position="118"/>
        <end position="216"/>
    </location>
</feature>
<dbReference type="AlphaFoldDB" id="A0A248KHR3"/>
<dbReference type="GO" id="GO:0043565">
    <property type="term" value="F:sequence-specific DNA binding"/>
    <property type="evidence" value="ECO:0007669"/>
    <property type="project" value="InterPro"/>
</dbReference>
<dbReference type="Pfam" id="PF12833">
    <property type="entry name" value="HTH_18"/>
    <property type="match status" value="1"/>
</dbReference>
<keyword evidence="2" id="KW-0238">DNA-binding</keyword>
<dbReference type="InterPro" id="IPR018060">
    <property type="entry name" value="HTH_AraC"/>
</dbReference>
<keyword evidence="1" id="KW-0805">Transcription regulation</keyword>
<evidence type="ECO:0000256" key="1">
    <source>
        <dbReference type="ARBA" id="ARBA00023015"/>
    </source>
</evidence>
<dbReference type="SUPFAM" id="SSF46689">
    <property type="entry name" value="Homeodomain-like"/>
    <property type="match status" value="2"/>
</dbReference>
<name>A0A248KHR3_9ENTR</name>